<keyword evidence="3" id="KW-1185">Reference proteome</keyword>
<keyword evidence="1" id="KW-1133">Transmembrane helix</keyword>
<organism evidence="2 3">
    <name type="scientific">Papaver atlanticum</name>
    <dbReference type="NCBI Taxonomy" id="357466"/>
    <lineage>
        <taxon>Eukaryota</taxon>
        <taxon>Viridiplantae</taxon>
        <taxon>Streptophyta</taxon>
        <taxon>Embryophyta</taxon>
        <taxon>Tracheophyta</taxon>
        <taxon>Spermatophyta</taxon>
        <taxon>Magnoliopsida</taxon>
        <taxon>Ranunculales</taxon>
        <taxon>Papaveraceae</taxon>
        <taxon>Papaveroideae</taxon>
        <taxon>Papaver</taxon>
    </lineage>
</organism>
<proteinExistence type="predicted"/>
<name>A0AAD4S8E7_9MAGN</name>
<dbReference type="EMBL" id="JAJJMB010012638">
    <property type="protein sequence ID" value="KAI3874931.1"/>
    <property type="molecule type" value="Genomic_DNA"/>
</dbReference>
<evidence type="ECO:0000313" key="2">
    <source>
        <dbReference type="EMBL" id="KAI3874931.1"/>
    </source>
</evidence>
<feature type="transmembrane region" description="Helical" evidence="1">
    <location>
        <begin position="47"/>
        <end position="67"/>
    </location>
</feature>
<evidence type="ECO:0000256" key="1">
    <source>
        <dbReference type="SAM" id="Phobius"/>
    </source>
</evidence>
<comment type="caution">
    <text evidence="2">The sequence shown here is derived from an EMBL/GenBank/DDBJ whole genome shotgun (WGS) entry which is preliminary data.</text>
</comment>
<gene>
    <name evidence="2" type="ORF">MKW98_019504</name>
</gene>
<dbReference type="Proteomes" id="UP001202328">
    <property type="component" value="Unassembled WGS sequence"/>
</dbReference>
<reference evidence="2" key="1">
    <citation type="submission" date="2022-04" db="EMBL/GenBank/DDBJ databases">
        <title>A functionally conserved STORR gene fusion in Papaver species that diverged 16.8 million years ago.</title>
        <authorList>
            <person name="Catania T."/>
        </authorList>
    </citation>
    <scope>NUCLEOTIDE SEQUENCE</scope>
    <source>
        <strain evidence="2">S-188037</strain>
    </source>
</reference>
<evidence type="ECO:0000313" key="3">
    <source>
        <dbReference type="Proteomes" id="UP001202328"/>
    </source>
</evidence>
<dbReference type="AlphaFoldDB" id="A0AAD4S8E7"/>
<accession>A0AAD4S8E7</accession>
<sequence>MAIQQPSHEIQRFSNVMKKNLDQEIIAFFFLSVFEDDYLFVAMGYHSLAFGNPLLLLVLQFGFTYVVENFDLFF</sequence>
<keyword evidence="1" id="KW-0812">Transmembrane</keyword>
<protein>
    <submittedName>
        <fullName evidence="2">Uncharacterized protein</fullName>
    </submittedName>
</protein>
<keyword evidence="1" id="KW-0472">Membrane</keyword>